<keyword evidence="1" id="KW-0472">Membrane</keyword>
<name>A0ABC8UBP3_9AQUA</name>
<evidence type="ECO:0000313" key="3">
    <source>
        <dbReference type="Proteomes" id="UP001642360"/>
    </source>
</evidence>
<evidence type="ECO:0000313" key="2">
    <source>
        <dbReference type="EMBL" id="CAK9177390.1"/>
    </source>
</evidence>
<feature type="transmembrane region" description="Helical" evidence="1">
    <location>
        <begin position="23"/>
        <end position="43"/>
    </location>
</feature>
<evidence type="ECO:0000256" key="1">
    <source>
        <dbReference type="SAM" id="Phobius"/>
    </source>
</evidence>
<proteinExistence type="predicted"/>
<accession>A0ABC8UBP3</accession>
<dbReference type="Proteomes" id="UP001642360">
    <property type="component" value="Unassembled WGS sequence"/>
</dbReference>
<gene>
    <name evidence="2" type="ORF">ILEXP_LOCUS47274</name>
</gene>
<keyword evidence="1" id="KW-1133">Transmembrane helix</keyword>
<reference evidence="2 3" key="1">
    <citation type="submission" date="2024-02" db="EMBL/GenBank/DDBJ databases">
        <authorList>
            <person name="Vignale AGUSTIN F."/>
            <person name="Sosa J E."/>
            <person name="Modenutti C."/>
        </authorList>
    </citation>
    <scope>NUCLEOTIDE SEQUENCE [LARGE SCALE GENOMIC DNA]</scope>
</reference>
<comment type="caution">
    <text evidence="2">The sequence shown here is derived from an EMBL/GenBank/DDBJ whole genome shotgun (WGS) entry which is preliminary data.</text>
</comment>
<dbReference type="AlphaFoldDB" id="A0ABC8UBP3"/>
<protein>
    <submittedName>
        <fullName evidence="2">Uncharacterized protein</fullName>
    </submittedName>
</protein>
<sequence>MIKCLSPGGSSLWEAVQMVVDTIIIHIRWFGVVTGSFPLIYMFQVALPQLRPYFMDCSSCRRRSTGARISFSGGPNEDLQFASGQLSAACRVGIKSNRGSFSCLHTMRRKRFLKTVACMNHCMFLYFIYLWCHLEMFMVFVRLWI</sequence>
<keyword evidence="1" id="KW-0812">Transmembrane</keyword>
<keyword evidence="3" id="KW-1185">Reference proteome</keyword>
<feature type="transmembrane region" description="Helical" evidence="1">
    <location>
        <begin position="112"/>
        <end position="131"/>
    </location>
</feature>
<dbReference type="EMBL" id="CAUOFW020007047">
    <property type="protein sequence ID" value="CAK9177390.1"/>
    <property type="molecule type" value="Genomic_DNA"/>
</dbReference>
<organism evidence="2 3">
    <name type="scientific">Ilex paraguariensis</name>
    <name type="common">yerba mate</name>
    <dbReference type="NCBI Taxonomy" id="185542"/>
    <lineage>
        <taxon>Eukaryota</taxon>
        <taxon>Viridiplantae</taxon>
        <taxon>Streptophyta</taxon>
        <taxon>Embryophyta</taxon>
        <taxon>Tracheophyta</taxon>
        <taxon>Spermatophyta</taxon>
        <taxon>Magnoliopsida</taxon>
        <taxon>eudicotyledons</taxon>
        <taxon>Gunneridae</taxon>
        <taxon>Pentapetalae</taxon>
        <taxon>asterids</taxon>
        <taxon>campanulids</taxon>
        <taxon>Aquifoliales</taxon>
        <taxon>Aquifoliaceae</taxon>
        <taxon>Ilex</taxon>
    </lineage>
</organism>